<evidence type="ECO:0000313" key="1">
    <source>
        <dbReference type="EMBL" id="MBE0401638.1"/>
    </source>
</evidence>
<keyword evidence="1" id="KW-0418">Kinase</keyword>
<dbReference type="InterPro" id="IPR027417">
    <property type="entry name" value="P-loop_NTPase"/>
</dbReference>
<dbReference type="InterPro" id="IPR052922">
    <property type="entry name" value="Cytidylate_Kinase-2"/>
</dbReference>
<organism evidence="1 2">
    <name type="scientific">Halomonas casei</name>
    <dbReference type="NCBI Taxonomy" id="2742613"/>
    <lineage>
        <taxon>Bacteria</taxon>
        <taxon>Pseudomonadati</taxon>
        <taxon>Pseudomonadota</taxon>
        <taxon>Gammaproteobacteria</taxon>
        <taxon>Oceanospirillales</taxon>
        <taxon>Halomonadaceae</taxon>
        <taxon>Halomonas</taxon>
    </lineage>
</organism>
<gene>
    <name evidence="1" type="ORF">EI168_16240</name>
</gene>
<name>A0ABR9F570_9GAMM</name>
<dbReference type="PANTHER" id="PTHR37816:SF2">
    <property type="entry name" value="DNA TOPOLOGY MODULATION PROTEIN FLAR-RELATED PROTEIN"/>
    <property type="match status" value="1"/>
</dbReference>
<protein>
    <submittedName>
        <fullName evidence="1">Shikimate kinase</fullName>
    </submittedName>
</protein>
<dbReference type="GO" id="GO:0016301">
    <property type="term" value="F:kinase activity"/>
    <property type="evidence" value="ECO:0007669"/>
    <property type="project" value="UniProtKB-KW"/>
</dbReference>
<dbReference type="Proteomes" id="UP001645039">
    <property type="component" value="Unassembled WGS sequence"/>
</dbReference>
<sequence length="160" mass="18356">MRKIIIFGNSGSGKSTLARKFKNQGLTHLDLDALAWLPSNPPERRPIGQVYEQIQSFIGDNREWVVEGCYADLLELAKPFASEAIFMNLPVHLCQENARKRPWEPHKYESRKAQDDNLPMLLDWIAGYMERDDPLSYSAHNALFKGFQGSKKELTYNENA</sequence>
<dbReference type="RefSeq" id="WP_096281651.1">
    <property type="nucleotide sequence ID" value="NZ_CBCSBM010000018.1"/>
</dbReference>
<keyword evidence="2" id="KW-1185">Reference proteome</keyword>
<dbReference type="EMBL" id="RRZD01000021">
    <property type="protein sequence ID" value="MBE0401638.1"/>
    <property type="molecule type" value="Genomic_DNA"/>
</dbReference>
<evidence type="ECO:0000313" key="2">
    <source>
        <dbReference type="Proteomes" id="UP001645039"/>
    </source>
</evidence>
<keyword evidence="1" id="KW-0808">Transferase</keyword>
<dbReference type="Gene3D" id="3.40.50.300">
    <property type="entry name" value="P-loop containing nucleotide triphosphate hydrolases"/>
    <property type="match status" value="1"/>
</dbReference>
<comment type="caution">
    <text evidence="1">The sequence shown here is derived from an EMBL/GenBank/DDBJ whole genome shotgun (WGS) entry which is preliminary data.</text>
</comment>
<reference evidence="1 2" key="1">
    <citation type="submission" date="2020-07" db="EMBL/GenBank/DDBJ databases">
        <title>Halophilic bacteria isolated from french cheeses.</title>
        <authorList>
            <person name="Kothe C.I."/>
            <person name="Farah-Kraiem B."/>
            <person name="Renault P."/>
            <person name="Dridi B."/>
        </authorList>
    </citation>
    <scope>NUCLEOTIDE SEQUENCE [LARGE SCALE GENOMIC DNA]</scope>
    <source>
        <strain evidence="1 2">FME1</strain>
    </source>
</reference>
<proteinExistence type="predicted"/>
<dbReference type="PANTHER" id="PTHR37816">
    <property type="entry name" value="YALI0E33011P"/>
    <property type="match status" value="1"/>
</dbReference>
<accession>A0ABR9F570</accession>
<dbReference type="SUPFAM" id="SSF52540">
    <property type="entry name" value="P-loop containing nucleoside triphosphate hydrolases"/>
    <property type="match status" value="1"/>
</dbReference>